<evidence type="ECO:0000259" key="1">
    <source>
        <dbReference type="SMART" id="SM00642"/>
    </source>
</evidence>
<dbReference type="InterPro" id="IPR006047">
    <property type="entry name" value="GH13_cat_dom"/>
</dbReference>
<dbReference type="STRING" id="497965.Cyan7822_4899"/>
<evidence type="ECO:0000313" key="3">
    <source>
        <dbReference type="Proteomes" id="UP000008206"/>
    </source>
</evidence>
<keyword evidence="3" id="KW-1185">Reference proteome</keyword>
<dbReference type="CAZy" id="GH13">
    <property type="family name" value="Glycoside Hydrolase Family 13"/>
</dbReference>
<feature type="domain" description="Glycosyl hydrolase family 13 catalytic" evidence="1">
    <location>
        <begin position="46"/>
        <end position="505"/>
    </location>
</feature>
<dbReference type="PANTHER" id="PTHR10357:SF209">
    <property type="entry name" value="PERIPLASMIC ALPHA-AMYLASE"/>
    <property type="match status" value="1"/>
</dbReference>
<dbReference type="Proteomes" id="UP000008206">
    <property type="component" value="Chromosome"/>
</dbReference>
<reference evidence="3" key="1">
    <citation type="journal article" date="2011" name="MBio">
        <title>Novel metabolic attributes of the genus Cyanothece, comprising a group of unicellular nitrogen-fixing Cyanobacteria.</title>
        <authorList>
            <person name="Bandyopadhyay A."/>
            <person name="Elvitigala T."/>
            <person name="Welsh E."/>
            <person name="Stockel J."/>
            <person name="Liberton M."/>
            <person name="Min H."/>
            <person name="Sherman L.A."/>
            <person name="Pakrasi H.B."/>
        </authorList>
    </citation>
    <scope>NUCLEOTIDE SEQUENCE [LARGE SCALE GENOMIC DNA]</scope>
    <source>
        <strain evidence="3">PCC 7822</strain>
    </source>
</reference>
<organism evidence="2 3">
    <name type="scientific">Gloeothece verrucosa (strain PCC 7822)</name>
    <name type="common">Cyanothece sp. (strain PCC 7822)</name>
    <dbReference type="NCBI Taxonomy" id="497965"/>
    <lineage>
        <taxon>Bacteria</taxon>
        <taxon>Bacillati</taxon>
        <taxon>Cyanobacteriota</taxon>
        <taxon>Cyanophyceae</taxon>
        <taxon>Oscillatoriophycideae</taxon>
        <taxon>Chroococcales</taxon>
        <taxon>Aphanothecaceae</taxon>
        <taxon>Gloeothece</taxon>
        <taxon>Gloeothece verrucosa</taxon>
    </lineage>
</organism>
<dbReference type="RefSeq" id="WP_013324828.1">
    <property type="nucleotide sequence ID" value="NC_014501.1"/>
</dbReference>
<dbReference type="SMART" id="SM00642">
    <property type="entry name" value="Aamy"/>
    <property type="match status" value="1"/>
</dbReference>
<dbReference type="EMBL" id="CP002198">
    <property type="protein sequence ID" value="ADN16790.1"/>
    <property type="molecule type" value="Genomic_DNA"/>
</dbReference>
<dbReference type="KEGG" id="cyj:Cyan7822_4899"/>
<proteinExistence type="predicted"/>
<dbReference type="Gene3D" id="3.20.20.80">
    <property type="entry name" value="Glycosidases"/>
    <property type="match status" value="1"/>
</dbReference>
<evidence type="ECO:0000313" key="2">
    <source>
        <dbReference type="EMBL" id="ADN16790.1"/>
    </source>
</evidence>
<dbReference type="eggNOG" id="COG0366">
    <property type="taxonomic scope" value="Bacteria"/>
</dbReference>
<accession>E0UH76</accession>
<dbReference type="SUPFAM" id="SSF51445">
    <property type="entry name" value="(Trans)glycosidases"/>
    <property type="match status" value="1"/>
</dbReference>
<protein>
    <submittedName>
        <fullName evidence="2">Alpha amylase catalytic region</fullName>
    </submittedName>
</protein>
<name>E0UH76_GLOV7</name>
<sequence length="635" mass="71709">MASIEPMTTRTLINTECPRSLAEVDLTPRGRVHPSPRNWRDQIFYQLLPDRFSDGRENELPMFDYRHLETFKVKDKASWMNAGNRFTGGTLRGITDKLDYLHSLGVTTLWINPPWKQRADLETYHGYGIQNFLEIEPRFGTSQDLRDLIDAAHDRGMYVILDIIFNHSGNNWFYRDETTGEPRDTMPYRFSPPYPVHGWRSREGKSIPEAITLEDGVWPKEFQNINVYTRSGEIGDWGVAAWEDPLSPFVQYRRGDFYDLKDLNLEHPDTLPLVIKAYQYWIALVDADGFRLDAVKHISPVACGIFCRAIHQFADSIGKDNFFITGEITDPGIAPSYVDLFGRNLNAVLGINRLPNVLTGMAKGLLPPSDLFSAFDDQQLTGLALQTGQFIVSVLDDHDMSSRGTKERFAANNPAVDLYQQVAHVVGIQLTIPGIPSIYYGTEQAFDGNEGYHDYTVEPRRFAEDRYVREDMFGGPFGAFQTAGCHFFNPDHPTYLRIAAIARLRNSQTSVGRTLRRGFLYPRETSYAGYPFTIPPQGEIAAWSMVHYNTEVLVVLNTNGVENRGADVTIDASLHPAGSYLTYLYRGDWSDEALKGLPPKETVAVDYHADGRATIHIDLPPSGMAILSLSFDSSF</sequence>
<dbReference type="HOGENOM" id="CLU_031181_0_0_3"/>
<dbReference type="InterPro" id="IPR017853">
    <property type="entry name" value="GH"/>
</dbReference>
<dbReference type="Pfam" id="PF00128">
    <property type="entry name" value="Alpha-amylase"/>
    <property type="match status" value="1"/>
</dbReference>
<dbReference type="CDD" id="cd11352">
    <property type="entry name" value="AmyAc_5"/>
    <property type="match status" value="1"/>
</dbReference>
<dbReference type="GO" id="GO:0005975">
    <property type="term" value="P:carbohydrate metabolic process"/>
    <property type="evidence" value="ECO:0007669"/>
    <property type="project" value="InterPro"/>
</dbReference>
<gene>
    <name evidence="2" type="ordered locus">Cyan7822_4899</name>
</gene>
<dbReference type="AlphaFoldDB" id="E0UH76"/>
<dbReference type="PANTHER" id="PTHR10357">
    <property type="entry name" value="ALPHA-AMYLASE FAMILY MEMBER"/>
    <property type="match status" value="1"/>
</dbReference>